<sequence>MTAAPAPADGPLGRHIRDLIAAAGPLRIDQYMTEVLLHPVHGYYAQGRRVGAEGDFTTAPEISQMFGELIGLWLADRWQAMGAPAPVRLVELGPGRGTLMADILRALRVLPALGDALDLHLVESNRDFRTAQRDRGLPATWHDTLDTVPAGPLLLIANEFFDALPIRQWLWLGSGWAERAVGLDKQTDRLVFTTLGADADAPPLPATPPPAGAIAERCPAAMAHAHAIARRLARDGGAALIVDYGYAGPGWGDTFQAVAAHRPVDPLTAPGAADLTAHVNFAALAHTARAGGAAALGPVDQGRFLDQLGLGLRAAALKARASAAQAAAIDAAVARLTAPEQMGTLFKALALTGPDAPVPPGFAAEPAR</sequence>
<evidence type="ECO:0000256" key="1">
    <source>
        <dbReference type="ARBA" id="ARBA00022603"/>
    </source>
</evidence>
<proteinExistence type="predicted"/>
<evidence type="ECO:0000313" key="3">
    <source>
        <dbReference type="EMBL" id="TCP36445.1"/>
    </source>
</evidence>
<dbReference type="PANTHER" id="PTHR12049:SF7">
    <property type="entry name" value="PROTEIN ARGININE METHYLTRANSFERASE NDUFAF7, MITOCHONDRIAL"/>
    <property type="match status" value="1"/>
</dbReference>
<dbReference type="RefSeq" id="WP_132707978.1">
    <property type="nucleotide sequence ID" value="NZ_JACIGF010000003.1"/>
</dbReference>
<dbReference type="PANTHER" id="PTHR12049">
    <property type="entry name" value="PROTEIN ARGININE METHYLTRANSFERASE NDUFAF7, MITOCHONDRIAL"/>
    <property type="match status" value="1"/>
</dbReference>
<dbReference type="InterPro" id="IPR029063">
    <property type="entry name" value="SAM-dependent_MTases_sf"/>
</dbReference>
<accession>A0A4R2PQR6</accession>
<dbReference type="Gene3D" id="3.40.50.12710">
    <property type="match status" value="1"/>
</dbReference>
<gene>
    <name evidence="3" type="ORF">EV659_103336</name>
</gene>
<name>A0A4R2PQR6_RHOSA</name>
<dbReference type="InParanoid" id="A0A4R2PQR6"/>
<dbReference type="InterPro" id="IPR038375">
    <property type="entry name" value="NDUFAF7_sf"/>
</dbReference>
<comment type="caution">
    <text evidence="3">The sequence shown here is derived from an EMBL/GenBank/DDBJ whole genome shotgun (WGS) entry which is preliminary data.</text>
</comment>
<keyword evidence="2 3" id="KW-0808">Transferase</keyword>
<dbReference type="EMBL" id="SLXO01000003">
    <property type="protein sequence ID" value="TCP36445.1"/>
    <property type="molecule type" value="Genomic_DNA"/>
</dbReference>
<dbReference type="GO" id="GO:0032259">
    <property type="term" value="P:methylation"/>
    <property type="evidence" value="ECO:0007669"/>
    <property type="project" value="UniProtKB-KW"/>
</dbReference>
<keyword evidence="1 3" id="KW-0489">Methyltransferase</keyword>
<dbReference type="Pfam" id="PF02636">
    <property type="entry name" value="Methyltransf_28"/>
    <property type="match status" value="1"/>
</dbReference>
<dbReference type="GO" id="GO:0035243">
    <property type="term" value="F:protein-arginine omega-N symmetric methyltransferase activity"/>
    <property type="evidence" value="ECO:0007669"/>
    <property type="project" value="TreeGrafter"/>
</dbReference>
<keyword evidence="4" id="KW-1185">Reference proteome</keyword>
<dbReference type="OrthoDB" id="9794208at2"/>
<evidence type="ECO:0000313" key="4">
    <source>
        <dbReference type="Proteomes" id="UP000295399"/>
    </source>
</evidence>
<dbReference type="Proteomes" id="UP000295399">
    <property type="component" value="Unassembled WGS sequence"/>
</dbReference>
<dbReference type="AlphaFoldDB" id="A0A4R2PQR6"/>
<dbReference type="InterPro" id="IPR003788">
    <property type="entry name" value="NDUFAF7"/>
</dbReference>
<organism evidence="3 4">
    <name type="scientific">Rhodothalassium salexigens DSM 2132</name>
    <dbReference type="NCBI Taxonomy" id="1188247"/>
    <lineage>
        <taxon>Bacteria</taxon>
        <taxon>Pseudomonadati</taxon>
        <taxon>Pseudomonadota</taxon>
        <taxon>Alphaproteobacteria</taxon>
        <taxon>Rhodothalassiales</taxon>
        <taxon>Rhodothalassiaceae</taxon>
        <taxon>Rhodothalassium</taxon>
    </lineage>
</organism>
<reference evidence="3 4" key="1">
    <citation type="submission" date="2019-03" db="EMBL/GenBank/DDBJ databases">
        <title>Genomic Encyclopedia of Type Strains, Phase IV (KMG-IV): sequencing the most valuable type-strain genomes for metagenomic binning, comparative biology and taxonomic classification.</title>
        <authorList>
            <person name="Goeker M."/>
        </authorList>
    </citation>
    <scope>NUCLEOTIDE SEQUENCE [LARGE SCALE GENOMIC DNA]</scope>
    <source>
        <strain evidence="3 4">DSM 2132</strain>
    </source>
</reference>
<protein>
    <submittedName>
        <fullName evidence="3">SAM-dependent MidA family methyltransferase</fullName>
    </submittedName>
</protein>
<evidence type="ECO:0000256" key="2">
    <source>
        <dbReference type="ARBA" id="ARBA00022679"/>
    </source>
</evidence>
<dbReference type="SUPFAM" id="SSF53335">
    <property type="entry name" value="S-adenosyl-L-methionine-dependent methyltransferases"/>
    <property type="match status" value="1"/>
</dbReference>